<comment type="caution">
    <text evidence="6">The sequence shown here is derived from an EMBL/GenBank/DDBJ whole genome shotgun (WGS) entry which is preliminary data.</text>
</comment>
<dbReference type="Pfam" id="PF24783">
    <property type="entry name" value="FANCA_arcN"/>
    <property type="match status" value="1"/>
</dbReference>
<name>A0AAD7X0T5_9TELE</name>
<dbReference type="Pfam" id="PF03511">
    <property type="entry name" value="FANCA_CTD"/>
    <property type="match status" value="1"/>
</dbReference>
<feature type="domain" description="Fanconi anaemia group A protein N-terminal" evidence="3">
    <location>
        <begin position="168"/>
        <end position="514"/>
    </location>
</feature>
<dbReference type="PANTHER" id="PTHR12047">
    <property type="entry name" value="FANCONI ANEMIA GROUP A PROTEIN"/>
    <property type="match status" value="1"/>
</dbReference>
<dbReference type="Pfam" id="PF15865">
    <property type="entry name" value="Fanconi_A_N"/>
    <property type="match status" value="1"/>
</dbReference>
<evidence type="ECO:0000259" key="3">
    <source>
        <dbReference type="Pfam" id="PF15865"/>
    </source>
</evidence>
<evidence type="ECO:0000259" key="5">
    <source>
        <dbReference type="Pfam" id="PF24783"/>
    </source>
</evidence>
<evidence type="ECO:0000313" key="6">
    <source>
        <dbReference type="EMBL" id="KAJ8416322.1"/>
    </source>
</evidence>
<dbReference type="PANTHER" id="PTHR12047:SF2">
    <property type="entry name" value="FANCONI ANEMIA GROUP A PROTEIN"/>
    <property type="match status" value="1"/>
</dbReference>
<dbReference type="GO" id="GO:0043240">
    <property type="term" value="C:Fanconi anaemia nuclear complex"/>
    <property type="evidence" value="ECO:0007669"/>
    <property type="project" value="InterPro"/>
</dbReference>
<gene>
    <name evidence="6" type="ORF">AAFF_G00383440</name>
</gene>
<feature type="compositionally biased region" description="Gly residues" evidence="1">
    <location>
        <begin position="867"/>
        <end position="882"/>
    </location>
</feature>
<dbReference type="EMBL" id="JAINUG010000007">
    <property type="protein sequence ID" value="KAJ8416322.1"/>
    <property type="molecule type" value="Genomic_DNA"/>
</dbReference>
<dbReference type="Proteomes" id="UP001221898">
    <property type="component" value="Unassembled WGS sequence"/>
</dbReference>
<dbReference type="InterPro" id="IPR055277">
    <property type="entry name" value="Fanconi_A_C"/>
</dbReference>
<evidence type="ECO:0000256" key="1">
    <source>
        <dbReference type="SAM" id="MobiDB-lite"/>
    </source>
</evidence>
<evidence type="ECO:0000313" key="7">
    <source>
        <dbReference type="Proteomes" id="UP001221898"/>
    </source>
</evidence>
<dbReference type="InterPro" id="IPR003516">
    <property type="entry name" value="FANCA"/>
</dbReference>
<feature type="domain" description="Fanconi anaemia group A protein C-terminal" evidence="2">
    <location>
        <begin position="1234"/>
        <end position="1431"/>
    </location>
</feature>
<dbReference type="Pfam" id="PF24781">
    <property type="entry name" value="FANCA_helical"/>
    <property type="match status" value="1"/>
</dbReference>
<dbReference type="InterPro" id="IPR055387">
    <property type="entry name" value="FANCA_arcN"/>
</dbReference>
<feature type="domain" description="Fanconi anaemia group A protein arcN subdomain" evidence="5">
    <location>
        <begin position="632"/>
        <end position="863"/>
    </location>
</feature>
<dbReference type="PRINTS" id="PR00826">
    <property type="entry name" value="FANCONIAGENE"/>
</dbReference>
<organism evidence="6 7">
    <name type="scientific">Aldrovandia affinis</name>
    <dbReference type="NCBI Taxonomy" id="143900"/>
    <lineage>
        <taxon>Eukaryota</taxon>
        <taxon>Metazoa</taxon>
        <taxon>Chordata</taxon>
        <taxon>Craniata</taxon>
        <taxon>Vertebrata</taxon>
        <taxon>Euteleostomi</taxon>
        <taxon>Actinopterygii</taxon>
        <taxon>Neopterygii</taxon>
        <taxon>Teleostei</taxon>
        <taxon>Notacanthiformes</taxon>
        <taxon>Halosauridae</taxon>
        <taxon>Aldrovandia</taxon>
    </lineage>
</organism>
<proteinExistence type="predicted"/>
<protein>
    <recommendedName>
        <fullName evidence="8">Fanconi anemia group A protein</fullName>
    </recommendedName>
</protein>
<dbReference type="InterPro" id="IPR055386">
    <property type="entry name" value="FANCA_helical"/>
</dbReference>
<feature type="domain" description="Fanconi anaemia group A protein helical" evidence="4">
    <location>
        <begin position="532"/>
        <end position="613"/>
    </location>
</feature>
<dbReference type="InterPro" id="IPR031729">
    <property type="entry name" value="Fanconi_A_N"/>
</dbReference>
<dbReference type="GO" id="GO:0036297">
    <property type="term" value="P:interstrand cross-link repair"/>
    <property type="evidence" value="ECO:0007669"/>
    <property type="project" value="InterPro"/>
</dbReference>
<feature type="region of interest" description="Disordered" evidence="1">
    <location>
        <begin position="865"/>
        <end position="884"/>
    </location>
</feature>
<evidence type="ECO:0000259" key="2">
    <source>
        <dbReference type="Pfam" id="PF03511"/>
    </source>
</evidence>
<evidence type="ECO:0000259" key="4">
    <source>
        <dbReference type="Pfam" id="PF24781"/>
    </source>
</evidence>
<accession>A0AAD7X0T5</accession>
<keyword evidence="7" id="KW-1185">Reference proteome</keyword>
<reference evidence="6" key="1">
    <citation type="journal article" date="2023" name="Science">
        <title>Genome structures resolve the early diversification of teleost fishes.</title>
        <authorList>
            <person name="Parey E."/>
            <person name="Louis A."/>
            <person name="Montfort J."/>
            <person name="Bouchez O."/>
            <person name="Roques C."/>
            <person name="Iampietro C."/>
            <person name="Lluch J."/>
            <person name="Castinel A."/>
            <person name="Donnadieu C."/>
            <person name="Desvignes T."/>
            <person name="Floi Bucao C."/>
            <person name="Jouanno E."/>
            <person name="Wen M."/>
            <person name="Mejri S."/>
            <person name="Dirks R."/>
            <person name="Jansen H."/>
            <person name="Henkel C."/>
            <person name="Chen W.J."/>
            <person name="Zahm M."/>
            <person name="Cabau C."/>
            <person name="Klopp C."/>
            <person name="Thompson A.W."/>
            <person name="Robinson-Rechavi M."/>
            <person name="Braasch I."/>
            <person name="Lecointre G."/>
            <person name="Bobe J."/>
            <person name="Postlethwait J.H."/>
            <person name="Berthelot C."/>
            <person name="Roest Crollius H."/>
            <person name="Guiguen Y."/>
        </authorList>
    </citation>
    <scope>NUCLEOTIDE SEQUENCE</scope>
    <source>
        <strain evidence="6">NC1722</strain>
    </source>
</reference>
<evidence type="ECO:0008006" key="8">
    <source>
        <dbReference type="Google" id="ProtNLM"/>
    </source>
</evidence>
<sequence>MSVGTSDVSASAKKGTLSALLAARVGKRPRCASEQELQEAAIQLLNRNQNLLELLQEVRPLPRKVQCSGDLRDPPAAPPTLVAPPTPAAEGASLLACALHREAVRLGVPVGMLSARLVAERVHSVSGRSKGTLLNLAQRAQLTLLLQSTQELLSLGAFSPPLFCHELWSAQMQPQLEVVWSLHSGNIVSLENILDSEKGAGPWLGVELQALCGQTAAEEEEDVRWQILTGVASVLIRAGFQEPQDQGAPCRRITQVCRRVLDSMLSWVLDSESEAQKLQSTLRVAESWVQVFDVSVCSVFICSDVFLRFLTHSLTHTLTYRPRLKVSDAIAMQSAWSFAKTSHLLTSLYRKLSVLLSMDELLSHLQQVLETHEVNWQHVLSHLSTLLVYHPHAQRSVIELLSRLLRSAFEGYDMENMITAFLLARQGALESPAVFPPYSQWFRMSFGSASGYHGNSKKSLVFLLKFLSDLVPFEPPQYLKVHLLHPPFVPAKHRALLQEYVSLAKTRLADLQVSVEEMGLFEDVSEAGAPVQFQAGQDVEKAISLFESTGRISAAVMEASIFRKPYFLYRFLPALLTPRVLPDIADARMAFIESLRKVDKIPVSLYSTYTQSCGRERQRQLEGVGVELGDREPLERLLSELQELRSLVSACGGEQDVPAHLARVSELLRLSLPDKSDDSPGQSVVRLRPDMPTQSDLENKVVSMILRNFSQCLMDASRTNPPNRQGPWASQFVRMLLGHRQLLPALLHRMWDLLHNQGASLDAAHVLGLAAFVVHLYMFQSQCPLVEFCPTMLPCPMTLPEALSTALRCGTHADMSFCLWFCVAAVCYGICRGASSEHVQEYVPSSLFKKLLYLIPRLVPGTRAGSGPEGVGPGQAGAGPGLDGAWSGPEGVGPVLMLTEREAHLLWRNVTDPCTSWRSSACVLWRHAHFRALQTRPAYQLPFSEWLAAELTVRRSQDALSDTERWEYQQWACEQQYLSAPLDQGGCAGDVRSACAHIVTAVLELETGRVQMPFTRQLGADSCLPDILCRLQELLYELELPTVCGGGRGDGGHFLLDLIWEKCSVPGDLHTVSAELALQQALHTCNRVMMALPVTALITVQTQGSRRTLDCNTFMDHVNHRQRNACTPAGLLPFPLTAHFYRGVLSASVRCDQPSRAVNEALSQMHLRCPLLLVSAGGWWARLGPVLVSLWSRLSGDPQPEELLRLADCYTWACSKVRLDSRPHPSAPSLLLAACLHRMGREREGRSISPALGQQGQVLVFLLFFCLTDLLSALLQPQEKGVENAKGLCFEILTHLEDCDDWLLLFHPPGAEQGPYQVVTMVTTDRYLRLMPLAFYSVIPDLDSKVLGRLVKVPGFLLTALHCYSALTALFLDGHTPVPCPESSTSQVDPLQIVARARQVLLQTIAWSPDTHLSHSHRSQLQEACGELDPEVTAALSSYLAPPSPAHTLQESDFL</sequence>